<gene>
    <name evidence="2" type="ORF">H5P30_08650</name>
</gene>
<dbReference type="Proteomes" id="UP000525652">
    <property type="component" value="Unassembled WGS sequence"/>
</dbReference>
<protein>
    <recommendedName>
        <fullName evidence="4">Glycerophosphoryl diester phosphodiesterase membrane domain-containing protein</fullName>
    </recommendedName>
</protein>
<feature type="transmembrane region" description="Helical" evidence="1">
    <location>
        <begin position="119"/>
        <end position="139"/>
    </location>
</feature>
<keyword evidence="1" id="KW-1133">Transmembrane helix</keyword>
<evidence type="ECO:0000256" key="1">
    <source>
        <dbReference type="SAM" id="Phobius"/>
    </source>
</evidence>
<keyword evidence="1" id="KW-0472">Membrane</keyword>
<organism evidence="2 3">
    <name type="scientific">Puniceicoccus vermicola</name>
    <dbReference type="NCBI Taxonomy" id="388746"/>
    <lineage>
        <taxon>Bacteria</taxon>
        <taxon>Pseudomonadati</taxon>
        <taxon>Verrucomicrobiota</taxon>
        <taxon>Opitutia</taxon>
        <taxon>Puniceicoccales</taxon>
        <taxon>Puniceicoccaceae</taxon>
        <taxon>Puniceicoccus</taxon>
    </lineage>
</organism>
<dbReference type="AlphaFoldDB" id="A0A7X1AXM2"/>
<feature type="transmembrane region" description="Helical" evidence="1">
    <location>
        <begin position="145"/>
        <end position="169"/>
    </location>
</feature>
<feature type="transmembrane region" description="Helical" evidence="1">
    <location>
        <begin position="25"/>
        <end position="49"/>
    </location>
</feature>
<reference evidence="2 3" key="1">
    <citation type="submission" date="2020-07" db="EMBL/GenBank/DDBJ databases">
        <authorList>
            <person name="Feng X."/>
        </authorList>
    </citation>
    <scope>NUCLEOTIDE SEQUENCE [LARGE SCALE GENOMIC DNA]</scope>
    <source>
        <strain evidence="2 3">JCM14086</strain>
    </source>
</reference>
<accession>A0A7X1AXM2</accession>
<dbReference type="EMBL" id="JACHVA010000076">
    <property type="protein sequence ID" value="MBC2601846.1"/>
    <property type="molecule type" value="Genomic_DNA"/>
</dbReference>
<keyword evidence="1" id="KW-0812">Transmembrane</keyword>
<dbReference type="RefSeq" id="WP_185692550.1">
    <property type="nucleotide sequence ID" value="NZ_JACHVA010000076.1"/>
</dbReference>
<evidence type="ECO:0008006" key="4">
    <source>
        <dbReference type="Google" id="ProtNLM"/>
    </source>
</evidence>
<sequence>MFESWSRSWEFAKLSYQTLLENKHLILFPIISTLAAILVIASFALPLWQTGQIEVWMNDSQPQSESQEVLMYVTMFLFYFCNYFVITFFNTALVASVMNIMEGGPGKLSFGLSFATKRIHSIFGWAVVSAVVGMILRALEKNNKIGAIISSIIGTAWTALSFFVVPILVAEGLGPIAAIKRSGGILKNTWGTALIGNFSLGGISFLLMLPILLVGGLLLYLNQPLVAIGICVPLLILVSVIASTADYIFKAYLYSYATGRALPDEVDTAAMSQAFRQR</sequence>
<proteinExistence type="predicted"/>
<feature type="transmembrane region" description="Helical" evidence="1">
    <location>
        <begin position="190"/>
        <end position="219"/>
    </location>
</feature>
<keyword evidence="3" id="KW-1185">Reference proteome</keyword>
<evidence type="ECO:0000313" key="3">
    <source>
        <dbReference type="Proteomes" id="UP000525652"/>
    </source>
</evidence>
<feature type="transmembrane region" description="Helical" evidence="1">
    <location>
        <begin position="225"/>
        <end position="249"/>
    </location>
</feature>
<dbReference type="InterPro" id="IPR046157">
    <property type="entry name" value="DUF6159"/>
</dbReference>
<comment type="caution">
    <text evidence="2">The sequence shown here is derived from an EMBL/GenBank/DDBJ whole genome shotgun (WGS) entry which is preliminary data.</text>
</comment>
<evidence type="ECO:0000313" key="2">
    <source>
        <dbReference type="EMBL" id="MBC2601846.1"/>
    </source>
</evidence>
<feature type="transmembrane region" description="Helical" evidence="1">
    <location>
        <begin position="69"/>
        <end position="98"/>
    </location>
</feature>
<dbReference type="Pfam" id="PF19656">
    <property type="entry name" value="DUF6159"/>
    <property type="match status" value="1"/>
</dbReference>
<name>A0A7X1AXM2_9BACT</name>